<dbReference type="PROSITE" id="PS50165">
    <property type="entry name" value="UVRC"/>
    <property type="match status" value="1"/>
</dbReference>
<dbReference type="PANTHER" id="PTHR30562:SF1">
    <property type="entry name" value="UVRABC SYSTEM PROTEIN C"/>
    <property type="match status" value="1"/>
</dbReference>
<feature type="domain" description="UVR" evidence="1">
    <location>
        <begin position="16"/>
        <end position="51"/>
    </location>
</feature>
<dbReference type="Pfam" id="PF08459">
    <property type="entry name" value="UvrC_RNaseH_dom"/>
    <property type="match status" value="1"/>
</dbReference>
<evidence type="ECO:0000313" key="3">
    <source>
        <dbReference type="EMBL" id="OGG02383.1"/>
    </source>
</evidence>
<evidence type="ECO:0000259" key="1">
    <source>
        <dbReference type="PROSITE" id="PS50151"/>
    </source>
</evidence>
<gene>
    <name evidence="3" type="ORF">A2W14_00515</name>
</gene>
<dbReference type="GO" id="GO:0009381">
    <property type="term" value="F:excinuclease ABC activity"/>
    <property type="evidence" value="ECO:0007669"/>
    <property type="project" value="InterPro"/>
</dbReference>
<comment type="caution">
    <text evidence="3">The sequence shown here is derived from an EMBL/GenBank/DDBJ whole genome shotgun (WGS) entry which is preliminary data.</text>
</comment>
<evidence type="ECO:0000313" key="4">
    <source>
        <dbReference type="Proteomes" id="UP000176665"/>
    </source>
</evidence>
<dbReference type="Gene3D" id="3.30.420.340">
    <property type="entry name" value="UvrC, RNAse H endonuclease domain"/>
    <property type="match status" value="1"/>
</dbReference>
<dbReference type="PROSITE" id="PS50151">
    <property type="entry name" value="UVR"/>
    <property type="match status" value="1"/>
</dbReference>
<dbReference type="EMBL" id="MFJA01000064">
    <property type="protein sequence ID" value="OGG02383.1"/>
    <property type="molecule type" value="Genomic_DNA"/>
</dbReference>
<dbReference type="InterPro" id="IPR036876">
    <property type="entry name" value="UVR_dom_sf"/>
</dbReference>
<organism evidence="3 4">
    <name type="scientific">Candidatus Gottesmanbacteria bacterium RBG_16_37_8</name>
    <dbReference type="NCBI Taxonomy" id="1798371"/>
    <lineage>
        <taxon>Bacteria</taxon>
        <taxon>Candidatus Gottesmaniibacteriota</taxon>
    </lineage>
</organism>
<dbReference type="InterPro" id="IPR050066">
    <property type="entry name" value="UvrABC_protein_C"/>
</dbReference>
<reference evidence="3 4" key="1">
    <citation type="journal article" date="2016" name="Nat. Commun.">
        <title>Thousands of microbial genomes shed light on interconnected biogeochemical processes in an aquifer system.</title>
        <authorList>
            <person name="Anantharaman K."/>
            <person name="Brown C.T."/>
            <person name="Hug L.A."/>
            <person name="Sharon I."/>
            <person name="Castelle C.J."/>
            <person name="Probst A.J."/>
            <person name="Thomas B.C."/>
            <person name="Singh A."/>
            <person name="Wilkins M.J."/>
            <person name="Karaoz U."/>
            <person name="Brodie E.L."/>
            <person name="Williams K.H."/>
            <person name="Hubbard S.S."/>
            <person name="Banfield J.F."/>
        </authorList>
    </citation>
    <scope>NUCLEOTIDE SEQUENCE [LARGE SCALE GENOMIC DNA]</scope>
</reference>
<evidence type="ECO:0000259" key="2">
    <source>
        <dbReference type="PROSITE" id="PS50165"/>
    </source>
</evidence>
<dbReference type="GO" id="GO:0006974">
    <property type="term" value="P:DNA damage response"/>
    <property type="evidence" value="ECO:0007669"/>
    <property type="project" value="TreeGrafter"/>
</dbReference>
<dbReference type="InterPro" id="IPR001162">
    <property type="entry name" value="UvrC_RNase_H_dom"/>
</dbReference>
<dbReference type="STRING" id="1798371.A2W14_00515"/>
<protein>
    <recommendedName>
        <fullName evidence="5">UvrC family homology region profile domain-containing protein</fullName>
    </recommendedName>
</protein>
<dbReference type="InterPro" id="IPR038476">
    <property type="entry name" value="UvrC_RNase_H_dom_sf"/>
</dbReference>
<dbReference type="SUPFAM" id="SSF46600">
    <property type="entry name" value="C-terminal UvrC-binding domain of UvrB"/>
    <property type="match status" value="1"/>
</dbReference>
<feature type="domain" description="UvrC family homology region profile" evidence="2">
    <location>
        <begin position="74"/>
        <end position="179"/>
    </location>
</feature>
<accession>A0A1F5YQN1</accession>
<name>A0A1F5YQN1_9BACT</name>
<dbReference type="InterPro" id="IPR001943">
    <property type="entry name" value="UVR_dom"/>
</dbReference>
<dbReference type="GO" id="GO:0009380">
    <property type="term" value="C:excinuclease repair complex"/>
    <property type="evidence" value="ECO:0007669"/>
    <property type="project" value="TreeGrafter"/>
</dbReference>
<dbReference type="PANTHER" id="PTHR30562">
    <property type="entry name" value="UVRC/OXIDOREDUCTASE"/>
    <property type="match status" value="1"/>
</dbReference>
<dbReference type="Pfam" id="PF02151">
    <property type="entry name" value="UVR"/>
    <property type="match status" value="1"/>
</dbReference>
<dbReference type="AlphaFoldDB" id="A0A1F5YQN1"/>
<proteinExistence type="predicted"/>
<sequence>MSNIKNIRKVLTGKSDIVIKNLKRSMKKAAENKVYETAARIRDRINELIKFHDRKGFFIDQYLENPQIAVNTWKIEQKKLVKELKKHLYIPSEINTVECYDISNLGGKQATGSMITFINGKADKSRYRHFRIKTIASPNDFDMLKEIFVRRLKHREWPLPDLFVVDGGKQQLAVLLSVLHFYKMEIPAVSLAKRFEEIFVQSNGAYIKIKLSSDSPALNLMKRMRDEAHRFALIYHRKLRLKNLLNLLHN</sequence>
<dbReference type="Proteomes" id="UP000176665">
    <property type="component" value="Unassembled WGS sequence"/>
</dbReference>
<evidence type="ECO:0008006" key="5">
    <source>
        <dbReference type="Google" id="ProtNLM"/>
    </source>
</evidence>
<dbReference type="Gene3D" id="4.10.860.10">
    <property type="entry name" value="UVR domain"/>
    <property type="match status" value="1"/>
</dbReference>